<dbReference type="SMART" id="SM00904">
    <property type="entry name" value="Flavokinase"/>
    <property type="match status" value="1"/>
</dbReference>
<comment type="pathway">
    <text evidence="3 15">Cofactor biosynthesis; FMN biosynthesis; FMN from riboflavin (ATP route): step 1/1.</text>
</comment>
<name>J4KRY5_9GAMM</name>
<keyword evidence="12" id="KW-0511">Multifunctional enzyme</keyword>
<evidence type="ECO:0000256" key="12">
    <source>
        <dbReference type="ARBA" id="ARBA00023268"/>
    </source>
</evidence>
<evidence type="ECO:0000256" key="10">
    <source>
        <dbReference type="ARBA" id="ARBA00022827"/>
    </source>
</evidence>
<dbReference type="Pfam" id="PF06574">
    <property type="entry name" value="FAD_syn"/>
    <property type="match status" value="1"/>
</dbReference>
<dbReference type="GO" id="GO:0005524">
    <property type="term" value="F:ATP binding"/>
    <property type="evidence" value="ECO:0007669"/>
    <property type="project" value="UniProtKB-UniRule"/>
</dbReference>
<dbReference type="SUPFAM" id="SSF52374">
    <property type="entry name" value="Nucleotidylyl transferase"/>
    <property type="match status" value="1"/>
</dbReference>
<evidence type="ECO:0000256" key="9">
    <source>
        <dbReference type="ARBA" id="ARBA00022777"/>
    </source>
</evidence>
<dbReference type="GO" id="GO:0009398">
    <property type="term" value="P:FMN biosynthetic process"/>
    <property type="evidence" value="ECO:0007669"/>
    <property type="project" value="UniProtKB-UniRule"/>
</dbReference>
<dbReference type="STRING" id="1123866.NT01SARS_0241"/>
<dbReference type="InterPro" id="IPR014729">
    <property type="entry name" value="Rossmann-like_a/b/a_fold"/>
</dbReference>
<organism evidence="17 18">
    <name type="scientific">SAR86 cluster bacterium SAR86A</name>
    <dbReference type="NCBI Taxonomy" id="1123866"/>
    <lineage>
        <taxon>Bacteria</taxon>
        <taxon>Pseudomonadati</taxon>
        <taxon>Pseudomonadota</taxon>
        <taxon>Gammaproteobacteria</taxon>
        <taxon>SAR86 cluster</taxon>
    </lineage>
</organism>
<dbReference type="AlphaFoldDB" id="J4KRY5"/>
<dbReference type="SUPFAM" id="SSF82114">
    <property type="entry name" value="Riboflavin kinase-like"/>
    <property type="match status" value="1"/>
</dbReference>
<keyword evidence="4 15" id="KW-0285">Flavoprotein</keyword>
<evidence type="ECO:0000256" key="14">
    <source>
        <dbReference type="ARBA" id="ARBA00049494"/>
    </source>
</evidence>
<dbReference type="UniPathway" id="UPA00277">
    <property type="reaction ID" value="UER00407"/>
</dbReference>
<gene>
    <name evidence="17" type="primary">ribF</name>
    <name evidence="17" type="ORF">NT01SARS_0241</name>
</gene>
<evidence type="ECO:0000256" key="15">
    <source>
        <dbReference type="PIRNR" id="PIRNR004491"/>
    </source>
</evidence>
<comment type="pathway">
    <text evidence="2 15">Cofactor biosynthesis; FAD biosynthesis; FAD from FMN: step 1/1.</text>
</comment>
<dbReference type="NCBIfam" id="NF004163">
    <property type="entry name" value="PRK05627.1-6"/>
    <property type="match status" value="1"/>
</dbReference>
<feature type="domain" description="Riboflavin kinase" evidence="16">
    <location>
        <begin position="192"/>
        <end position="315"/>
    </location>
</feature>
<accession>J4KRY5</accession>
<dbReference type="GO" id="GO:0003919">
    <property type="term" value="F:FMN adenylyltransferase activity"/>
    <property type="evidence" value="ECO:0007669"/>
    <property type="project" value="UniProtKB-UniRule"/>
</dbReference>
<dbReference type="Gene3D" id="3.40.50.620">
    <property type="entry name" value="HUPs"/>
    <property type="match status" value="1"/>
</dbReference>
<evidence type="ECO:0000256" key="1">
    <source>
        <dbReference type="ARBA" id="ARBA00002121"/>
    </source>
</evidence>
<dbReference type="Gene3D" id="2.40.30.30">
    <property type="entry name" value="Riboflavin kinase-like"/>
    <property type="match status" value="1"/>
</dbReference>
<dbReference type="UniPathway" id="UPA00276">
    <property type="reaction ID" value="UER00406"/>
</dbReference>
<dbReference type="NCBIfam" id="NF004162">
    <property type="entry name" value="PRK05627.1-5"/>
    <property type="match status" value="1"/>
</dbReference>
<keyword evidence="10 15" id="KW-0274">FAD</keyword>
<dbReference type="NCBIfam" id="TIGR00083">
    <property type="entry name" value="ribF"/>
    <property type="match status" value="1"/>
</dbReference>
<comment type="catalytic activity">
    <reaction evidence="13 15">
        <text>riboflavin + ATP = FMN + ADP + H(+)</text>
        <dbReference type="Rhea" id="RHEA:14357"/>
        <dbReference type="ChEBI" id="CHEBI:15378"/>
        <dbReference type="ChEBI" id="CHEBI:30616"/>
        <dbReference type="ChEBI" id="CHEBI:57986"/>
        <dbReference type="ChEBI" id="CHEBI:58210"/>
        <dbReference type="ChEBI" id="CHEBI:456216"/>
        <dbReference type="EC" id="2.7.1.26"/>
    </reaction>
</comment>
<dbReference type="GO" id="GO:0006747">
    <property type="term" value="P:FAD biosynthetic process"/>
    <property type="evidence" value="ECO:0007669"/>
    <property type="project" value="UniProtKB-UniRule"/>
</dbReference>
<evidence type="ECO:0000256" key="8">
    <source>
        <dbReference type="ARBA" id="ARBA00022741"/>
    </source>
</evidence>
<keyword evidence="9 15" id="KW-0418">Kinase</keyword>
<dbReference type="PANTHER" id="PTHR22749">
    <property type="entry name" value="RIBOFLAVIN KINASE/FMN ADENYLYLTRANSFERASE"/>
    <property type="match status" value="1"/>
</dbReference>
<evidence type="ECO:0000259" key="16">
    <source>
        <dbReference type="SMART" id="SM00904"/>
    </source>
</evidence>
<dbReference type="InterPro" id="IPR023468">
    <property type="entry name" value="Riboflavin_kinase"/>
</dbReference>
<comment type="catalytic activity">
    <reaction evidence="14 15">
        <text>FMN + ATP + H(+) = FAD + diphosphate</text>
        <dbReference type="Rhea" id="RHEA:17237"/>
        <dbReference type="ChEBI" id="CHEBI:15378"/>
        <dbReference type="ChEBI" id="CHEBI:30616"/>
        <dbReference type="ChEBI" id="CHEBI:33019"/>
        <dbReference type="ChEBI" id="CHEBI:57692"/>
        <dbReference type="ChEBI" id="CHEBI:58210"/>
        <dbReference type="EC" id="2.7.7.2"/>
    </reaction>
</comment>
<dbReference type="GO" id="GO:0008531">
    <property type="term" value="F:riboflavin kinase activity"/>
    <property type="evidence" value="ECO:0007669"/>
    <property type="project" value="UniProtKB-UniRule"/>
</dbReference>
<dbReference type="InterPro" id="IPR015865">
    <property type="entry name" value="Riboflavin_kinase_bac/euk"/>
</dbReference>
<evidence type="ECO:0000256" key="5">
    <source>
        <dbReference type="ARBA" id="ARBA00022643"/>
    </source>
</evidence>
<dbReference type="InterPro" id="IPR023465">
    <property type="entry name" value="Riboflavin_kinase_dom_sf"/>
</dbReference>
<evidence type="ECO:0000256" key="13">
    <source>
        <dbReference type="ARBA" id="ARBA00047880"/>
    </source>
</evidence>
<evidence type="ECO:0000256" key="6">
    <source>
        <dbReference type="ARBA" id="ARBA00022679"/>
    </source>
</evidence>
<dbReference type="EC" id="2.7.1.26" evidence="15"/>
<dbReference type="InterPro" id="IPR015864">
    <property type="entry name" value="FAD_synthase"/>
</dbReference>
<keyword evidence="11 15" id="KW-0067">ATP-binding</keyword>
<comment type="similarity">
    <text evidence="15">Belongs to the ribF family.</text>
</comment>
<dbReference type="PIRSF" id="PIRSF004491">
    <property type="entry name" value="FAD_Synth"/>
    <property type="match status" value="1"/>
</dbReference>
<evidence type="ECO:0000256" key="7">
    <source>
        <dbReference type="ARBA" id="ARBA00022695"/>
    </source>
</evidence>
<evidence type="ECO:0000256" key="2">
    <source>
        <dbReference type="ARBA" id="ARBA00004726"/>
    </source>
</evidence>
<dbReference type="PANTHER" id="PTHR22749:SF6">
    <property type="entry name" value="RIBOFLAVIN KINASE"/>
    <property type="match status" value="1"/>
</dbReference>
<proteinExistence type="inferred from homology"/>
<keyword evidence="5 15" id="KW-0288">FMN</keyword>
<evidence type="ECO:0000256" key="11">
    <source>
        <dbReference type="ARBA" id="ARBA00022840"/>
    </source>
</evidence>
<evidence type="ECO:0000256" key="3">
    <source>
        <dbReference type="ARBA" id="ARBA00005201"/>
    </source>
</evidence>
<dbReference type="Pfam" id="PF01687">
    <property type="entry name" value="Flavokinase"/>
    <property type="match status" value="1"/>
</dbReference>
<evidence type="ECO:0000313" key="18">
    <source>
        <dbReference type="Proteomes" id="UP000010305"/>
    </source>
</evidence>
<dbReference type="Proteomes" id="UP000010305">
    <property type="component" value="Unassembled WGS sequence"/>
</dbReference>
<comment type="function">
    <text evidence="1">Catalyzes the phosphorylation of riboflavin to FMN followed by the adenylation of FMN to FAD.</text>
</comment>
<evidence type="ECO:0000256" key="4">
    <source>
        <dbReference type="ARBA" id="ARBA00022630"/>
    </source>
</evidence>
<dbReference type="CDD" id="cd02064">
    <property type="entry name" value="FAD_synthetase_N"/>
    <property type="match status" value="1"/>
</dbReference>
<protein>
    <recommendedName>
        <fullName evidence="15">Riboflavin biosynthesis protein</fullName>
    </recommendedName>
    <domain>
        <recommendedName>
            <fullName evidence="15">Riboflavin kinase</fullName>
            <ecNumber evidence="15">2.7.1.26</ecNumber>
        </recommendedName>
        <alternativeName>
            <fullName evidence="15">Flavokinase</fullName>
        </alternativeName>
    </domain>
    <domain>
        <recommendedName>
            <fullName evidence="15">FMN adenylyltransferase</fullName>
            <ecNumber evidence="15">2.7.7.2</ecNumber>
        </recommendedName>
        <alternativeName>
            <fullName evidence="15">FAD pyrophosphorylase</fullName>
        </alternativeName>
        <alternativeName>
            <fullName evidence="15">FAD synthase</fullName>
        </alternativeName>
    </domain>
</protein>
<keyword evidence="7 15" id="KW-0548">Nucleotidyltransferase</keyword>
<evidence type="ECO:0000313" key="17">
    <source>
        <dbReference type="EMBL" id="EJP71764.1"/>
    </source>
</evidence>
<reference evidence="17 18" key="1">
    <citation type="journal article" date="2012" name="ISME J.">
        <title>Genomic insights to SAR86, an abundant and uncultivated marine bacterial lineage.</title>
        <authorList>
            <person name="Dupont C.L."/>
            <person name="Rusch D.B."/>
            <person name="Yooseph S."/>
            <person name="Lombardo M.J."/>
            <person name="Richter R.A."/>
            <person name="Valas R."/>
            <person name="Novotny M."/>
            <person name="Yee-Greenbaum J."/>
            <person name="Selengut J.D."/>
            <person name="Haft D.H."/>
            <person name="Halpern A.L."/>
            <person name="Lasken R.S."/>
            <person name="Nealson K."/>
            <person name="Friedman R."/>
            <person name="Venter J.C."/>
        </authorList>
    </citation>
    <scope>NUCLEOTIDE SEQUENCE [LARGE SCALE GENOMIC DNA]</scope>
</reference>
<dbReference type="EC" id="2.7.7.2" evidence="15"/>
<dbReference type="HOGENOM" id="CLU_048437_0_1_6"/>
<keyword evidence="8 15" id="KW-0547">Nucleotide-binding</keyword>
<keyword evidence="6 15" id="KW-0808">Transferase</keyword>
<dbReference type="EMBL" id="JH611156">
    <property type="protein sequence ID" value="EJP71764.1"/>
    <property type="molecule type" value="Genomic_DNA"/>
</dbReference>
<dbReference type="InterPro" id="IPR002606">
    <property type="entry name" value="Riboflavin_kinase_bac"/>
</dbReference>
<sequence>MYLIRGQHNLELFNKKFPNEKLCGTIGNFDGLHLGHQAILKKIKLNAEKFDAKTIVFFTEPHAAEYFATVKKNNMEAPPRIFPWRKKVMLLKDFGINYAFFLKFNNSLRTMTPDEFITEILESINLVSFTVGDDFRFGADRKGDTNLLRDWGNEKKILIENTDTVLFKSERVSSTRIRKLLLENQFSDAEKMLGRPYVISGKVVFGQQLGRTIGIPTANIWLPKQKLPISGVYAVECMHLGNKIYGIANMGIRPTVGGNTPVLEVHLFEFDKDIYSERLDVKFIKKIRDEKKFDNLDMLKSQIQTDISKAKEILYK</sequence>
<dbReference type="GO" id="GO:0009231">
    <property type="term" value="P:riboflavin biosynthetic process"/>
    <property type="evidence" value="ECO:0007669"/>
    <property type="project" value="InterPro"/>
</dbReference>